<feature type="domain" description="ATP synthase F1 complex delta/epsilon subunit N-terminal" evidence="9">
    <location>
        <begin position="5"/>
        <end position="83"/>
    </location>
</feature>
<keyword evidence="7" id="KW-0375">Hydrogen ion transport</keyword>
<evidence type="ECO:0000313" key="11">
    <source>
        <dbReference type="Proteomes" id="UP000019450"/>
    </source>
</evidence>
<dbReference type="InterPro" id="IPR020546">
    <property type="entry name" value="ATP_synth_F1_dsu/esu_N"/>
</dbReference>
<keyword evidence="5 7" id="KW-0472">Membrane</keyword>
<dbReference type="HAMAP" id="MF_00530">
    <property type="entry name" value="ATP_synth_epsil_bac"/>
    <property type="match status" value="1"/>
</dbReference>
<dbReference type="AlphaFoldDB" id="W8GS29"/>
<dbReference type="NCBIfam" id="TIGR01216">
    <property type="entry name" value="ATP_synt_epsi"/>
    <property type="match status" value="1"/>
</dbReference>
<comment type="similarity">
    <text evidence="2 7 8">Belongs to the ATPase epsilon chain family.</text>
</comment>
<dbReference type="KEGG" id="hcr:X271_00136"/>
<comment type="function">
    <text evidence="7">Produces ATP from ADP in the presence of a proton gradient across the membrane.</text>
</comment>
<dbReference type="EMBL" id="CP006932">
    <property type="protein sequence ID" value="AHK22245.1"/>
    <property type="molecule type" value="Genomic_DNA"/>
</dbReference>
<protein>
    <recommendedName>
        <fullName evidence="7">ATP synthase epsilon chain</fullName>
    </recommendedName>
    <alternativeName>
        <fullName evidence="7">ATP synthase F1 sector epsilon subunit</fullName>
    </alternativeName>
    <alternativeName>
        <fullName evidence="7">F-ATPase epsilon subunit</fullName>
    </alternativeName>
</protein>
<evidence type="ECO:0000313" key="10">
    <source>
        <dbReference type="EMBL" id="AHK22245.1"/>
    </source>
</evidence>
<proteinExistence type="inferred from homology"/>
<keyword evidence="6 7" id="KW-0139">CF(1)</keyword>
<dbReference type="GO" id="GO:0046933">
    <property type="term" value="F:proton-transporting ATP synthase activity, rotational mechanism"/>
    <property type="evidence" value="ECO:0007669"/>
    <property type="project" value="UniProtKB-UniRule"/>
</dbReference>
<keyword evidence="3 7" id="KW-0813">Transport</keyword>
<keyword evidence="4 7" id="KW-0406">Ion transport</keyword>
<dbReference type="GO" id="GO:0005886">
    <property type="term" value="C:plasma membrane"/>
    <property type="evidence" value="ECO:0007669"/>
    <property type="project" value="UniProtKB-SubCell"/>
</dbReference>
<gene>
    <name evidence="7 10" type="primary">atpC</name>
    <name evidence="10" type="ORF">X271_00136</name>
</gene>
<accession>W8GS29</accession>
<keyword evidence="7" id="KW-1003">Cell membrane</keyword>
<dbReference type="GO" id="GO:0005524">
    <property type="term" value="F:ATP binding"/>
    <property type="evidence" value="ECO:0007669"/>
    <property type="project" value="UniProtKB-UniRule"/>
</dbReference>
<evidence type="ECO:0000256" key="6">
    <source>
        <dbReference type="ARBA" id="ARBA00023196"/>
    </source>
</evidence>
<keyword evidence="7 8" id="KW-0066">ATP synthesis</keyword>
<comment type="subcellular location">
    <subcellularLocation>
        <location evidence="7">Cell membrane</location>
        <topology evidence="7">Peripheral membrane protein</topology>
    </subcellularLocation>
    <subcellularLocation>
        <location evidence="1">Endomembrane system</location>
        <topology evidence="1">Peripheral membrane protein</topology>
    </subcellularLocation>
</comment>
<dbReference type="HOGENOM" id="CLU_084338_2_1_14"/>
<evidence type="ECO:0000256" key="7">
    <source>
        <dbReference type="HAMAP-Rule" id="MF_00530"/>
    </source>
</evidence>
<keyword evidence="11" id="KW-1185">Reference proteome</keyword>
<dbReference type="RefSeq" id="WP_025208545.1">
    <property type="nucleotide sequence ID" value="NZ_CP006932.1"/>
</dbReference>
<dbReference type="Gene3D" id="2.60.15.10">
    <property type="entry name" value="F0F1 ATP synthase delta/epsilon subunit, N-terminal"/>
    <property type="match status" value="1"/>
</dbReference>
<evidence type="ECO:0000256" key="8">
    <source>
        <dbReference type="RuleBase" id="RU003656"/>
    </source>
</evidence>
<dbReference type="Proteomes" id="UP000019450">
    <property type="component" value="Chromosome"/>
</dbReference>
<evidence type="ECO:0000259" key="9">
    <source>
        <dbReference type="Pfam" id="PF02823"/>
    </source>
</evidence>
<dbReference type="InterPro" id="IPR036771">
    <property type="entry name" value="ATPsynth_dsu/esu_N"/>
</dbReference>
<evidence type="ECO:0000256" key="2">
    <source>
        <dbReference type="ARBA" id="ARBA00005712"/>
    </source>
</evidence>
<dbReference type="STRING" id="1427984.X271_00136"/>
<dbReference type="CDD" id="cd12152">
    <property type="entry name" value="F1-ATPase_delta"/>
    <property type="match status" value="1"/>
</dbReference>
<comment type="subunit">
    <text evidence="7 8">F-type ATPases have 2 components, CF(1) - the catalytic core - and CF(0) - the membrane proton channel. CF(1) has five subunits: alpha(3), beta(3), gamma(1), delta(1), epsilon(1). CF(0) has three main subunits: a, b and c.</text>
</comment>
<evidence type="ECO:0000256" key="1">
    <source>
        <dbReference type="ARBA" id="ARBA00004184"/>
    </source>
</evidence>
<dbReference type="InterPro" id="IPR001469">
    <property type="entry name" value="ATP_synth_F1_dsu/esu"/>
</dbReference>
<evidence type="ECO:0000256" key="5">
    <source>
        <dbReference type="ARBA" id="ARBA00023136"/>
    </source>
</evidence>
<dbReference type="eggNOG" id="COG0355">
    <property type="taxonomic scope" value="Bacteria"/>
</dbReference>
<evidence type="ECO:0000256" key="4">
    <source>
        <dbReference type="ARBA" id="ARBA00023065"/>
    </source>
</evidence>
<dbReference type="GO" id="GO:0012505">
    <property type="term" value="C:endomembrane system"/>
    <property type="evidence" value="ECO:0007669"/>
    <property type="project" value="UniProtKB-SubCell"/>
</dbReference>
<name>W8GS29_9MOLU</name>
<organism evidence="10 11">
    <name type="scientific">Candidatus Hepatoplasma crinochetorum Av</name>
    <dbReference type="NCBI Taxonomy" id="1427984"/>
    <lineage>
        <taxon>Bacteria</taxon>
        <taxon>Bacillati</taxon>
        <taxon>Mycoplasmatota</taxon>
        <taxon>Mollicutes</taxon>
        <taxon>Candidatus Hepatoplasmataceae</taxon>
        <taxon>Candidatus Hepatoplasma</taxon>
    </lineage>
</organism>
<reference evidence="10 11" key="1">
    <citation type="journal article" date="2014" name="Genome Biol. Evol.">
        <title>Phylogenomics of "Candidatus Hepatoplasma crinochetorum," a Lineage of Mollicutes Associated with Noninsect Arthropods.</title>
        <authorList>
            <person name="Leclercq S."/>
            <person name="Dittmer J."/>
            <person name="Bouchon D."/>
            <person name="Cordaux R."/>
        </authorList>
    </citation>
    <scope>NUCLEOTIDE SEQUENCE [LARGE SCALE GENOMIC DNA]</scope>
    <source>
        <strain evidence="10 11">Av</strain>
    </source>
</reference>
<sequence length="135" mass="15804">MANTFKLSILTPRETFFIGEVELLDIEVFNGYIGILKDHIPFVSSIKTNYFWILDQKGQKKKGVILDGILNVSKNEVIVITSRVNWLKDKETKVINAKIKEKKDLLNNKKLTDFERKELEKKLLFYQKRLDGKED</sequence>
<dbReference type="SUPFAM" id="SSF51344">
    <property type="entry name" value="Epsilon subunit of F1F0-ATP synthase N-terminal domain"/>
    <property type="match status" value="1"/>
</dbReference>
<dbReference type="GO" id="GO:0045259">
    <property type="term" value="C:proton-transporting ATP synthase complex"/>
    <property type="evidence" value="ECO:0007669"/>
    <property type="project" value="UniProtKB-KW"/>
</dbReference>
<dbReference type="OrthoDB" id="389606at2"/>
<evidence type="ECO:0000256" key="3">
    <source>
        <dbReference type="ARBA" id="ARBA00022448"/>
    </source>
</evidence>
<dbReference type="Pfam" id="PF02823">
    <property type="entry name" value="ATP-synt_DE_N"/>
    <property type="match status" value="1"/>
</dbReference>